<reference evidence="2 3" key="1">
    <citation type="submission" date="2011-08" db="EMBL/GenBank/DDBJ databases">
        <authorList>
            <person name="Weinstock G."/>
            <person name="Sodergren E."/>
            <person name="Clifton S."/>
            <person name="Fulton L."/>
            <person name="Fulton B."/>
            <person name="Courtney L."/>
            <person name="Fronick C."/>
            <person name="Harrison M."/>
            <person name="Strong C."/>
            <person name="Farmer C."/>
            <person name="Delahaunty K."/>
            <person name="Markovic C."/>
            <person name="Hall O."/>
            <person name="Minx P."/>
            <person name="Tomlinson C."/>
            <person name="Mitreva M."/>
            <person name="Hou S."/>
            <person name="Chen J."/>
            <person name="Wollam A."/>
            <person name="Pepin K.H."/>
            <person name="Johnson M."/>
            <person name="Bhonagiri V."/>
            <person name="Zhang X."/>
            <person name="Suruliraj S."/>
            <person name="Warren W."/>
            <person name="Chinwalla A."/>
            <person name="Mardis E.R."/>
            <person name="Wilson R.K."/>
        </authorList>
    </citation>
    <scope>NUCLEOTIDE SEQUENCE [LARGE SCALE GENOMIC DNA]</scope>
    <source>
        <strain evidence="2 3">ATCC 51873</strain>
    </source>
</reference>
<keyword evidence="1" id="KW-0812">Transmembrane</keyword>
<evidence type="ECO:0000313" key="2">
    <source>
        <dbReference type="EMBL" id="EHM48522.1"/>
    </source>
</evidence>
<organism evidence="2 3">
    <name type="scientific">Hafnia alvei ATCC 51873</name>
    <dbReference type="NCBI Taxonomy" id="1002364"/>
    <lineage>
        <taxon>Bacteria</taxon>
        <taxon>Pseudomonadati</taxon>
        <taxon>Pseudomonadota</taxon>
        <taxon>Gammaproteobacteria</taxon>
        <taxon>Enterobacterales</taxon>
        <taxon>Hafniaceae</taxon>
        <taxon>Hafnia</taxon>
    </lineage>
</organism>
<gene>
    <name evidence="2" type="ORF">HMPREF0454_00134</name>
</gene>
<accession>G9Y0S6</accession>
<protein>
    <submittedName>
        <fullName evidence="2">Uncharacterized protein</fullName>
    </submittedName>
</protein>
<dbReference type="RefSeq" id="WP_004089127.1">
    <property type="nucleotide sequence ID" value="NZ_JH417484.1"/>
</dbReference>
<dbReference type="Proteomes" id="UP000005959">
    <property type="component" value="Unassembled WGS sequence"/>
</dbReference>
<proteinExistence type="predicted"/>
<feature type="transmembrane region" description="Helical" evidence="1">
    <location>
        <begin position="20"/>
        <end position="43"/>
    </location>
</feature>
<dbReference type="PATRIC" id="fig|1002364.3.peg.118"/>
<comment type="caution">
    <text evidence="2">The sequence shown here is derived from an EMBL/GenBank/DDBJ whole genome shotgun (WGS) entry which is preliminary data.</text>
</comment>
<evidence type="ECO:0000256" key="1">
    <source>
        <dbReference type="SAM" id="Phobius"/>
    </source>
</evidence>
<dbReference type="AlphaFoldDB" id="G9Y0S6"/>
<dbReference type="HOGENOM" id="CLU_2142385_0_0_6"/>
<evidence type="ECO:0000313" key="3">
    <source>
        <dbReference type="Proteomes" id="UP000005959"/>
    </source>
</evidence>
<feature type="transmembrane region" description="Helical" evidence="1">
    <location>
        <begin position="55"/>
        <end position="75"/>
    </location>
</feature>
<name>G9Y0S6_HAFAL</name>
<keyword evidence="1" id="KW-0472">Membrane</keyword>
<keyword evidence="1" id="KW-1133">Transmembrane helix</keyword>
<sequence>MEKIVTHPDKVEHNVQMVNASLWISVGNLFLVLLLSVLSIVFYQSEENGIFDMTIMLLAGMSMMTGVLTLSMSFAGMISSSKRLKAFLSFVLSIIALSLYIGAYAVCLLSEQ</sequence>
<dbReference type="EMBL" id="AGCI01000004">
    <property type="protein sequence ID" value="EHM48522.1"/>
    <property type="molecule type" value="Genomic_DNA"/>
</dbReference>
<feature type="transmembrane region" description="Helical" evidence="1">
    <location>
        <begin position="87"/>
        <end position="109"/>
    </location>
</feature>